<dbReference type="FunCoup" id="G0M7F6">
    <property type="interactions" value="2351"/>
</dbReference>
<protein>
    <recommendedName>
        <fullName evidence="3">C2H2-type domain-containing protein</fullName>
    </recommendedName>
</protein>
<dbReference type="Gene3D" id="3.30.160.60">
    <property type="entry name" value="Classic Zinc Finger"/>
    <property type="match status" value="1"/>
</dbReference>
<dbReference type="AlphaFoldDB" id="G0M7F6"/>
<dbReference type="InParanoid" id="G0M7F6"/>
<evidence type="ECO:0000313" key="5">
    <source>
        <dbReference type="Proteomes" id="UP000008068"/>
    </source>
</evidence>
<keyword evidence="5" id="KW-1185">Reference proteome</keyword>
<dbReference type="InterPro" id="IPR013087">
    <property type="entry name" value="Znf_C2H2_type"/>
</dbReference>
<keyword evidence="1" id="KW-0863">Zinc-finger</keyword>
<dbReference type="OMA" id="RISGMIF"/>
<evidence type="ECO:0000256" key="2">
    <source>
        <dbReference type="SAM" id="MobiDB-lite"/>
    </source>
</evidence>
<dbReference type="EMBL" id="GL379786">
    <property type="protein sequence ID" value="EGT30591.1"/>
    <property type="molecule type" value="Genomic_DNA"/>
</dbReference>
<feature type="region of interest" description="Disordered" evidence="2">
    <location>
        <begin position="615"/>
        <end position="637"/>
    </location>
</feature>
<dbReference type="InterPro" id="IPR036236">
    <property type="entry name" value="Znf_C2H2_sf"/>
</dbReference>
<feature type="region of interest" description="Disordered" evidence="2">
    <location>
        <begin position="174"/>
        <end position="199"/>
    </location>
</feature>
<gene>
    <name evidence="4" type="ORF">CAEBREN_25054</name>
</gene>
<dbReference type="PROSITE" id="PS00028">
    <property type="entry name" value="ZINC_FINGER_C2H2_1"/>
    <property type="match status" value="2"/>
</dbReference>
<evidence type="ECO:0000259" key="3">
    <source>
        <dbReference type="PROSITE" id="PS50157"/>
    </source>
</evidence>
<dbReference type="STRING" id="135651.G0M7F6"/>
<dbReference type="Proteomes" id="UP000008068">
    <property type="component" value="Unassembled WGS sequence"/>
</dbReference>
<reference evidence="5" key="1">
    <citation type="submission" date="2011-07" db="EMBL/GenBank/DDBJ databases">
        <authorList>
            <consortium name="Caenorhabditis brenneri Sequencing and Analysis Consortium"/>
            <person name="Wilson R.K."/>
        </authorList>
    </citation>
    <scope>NUCLEOTIDE SEQUENCE [LARGE SCALE GENOMIC DNA]</scope>
    <source>
        <strain evidence="5">PB2801</strain>
    </source>
</reference>
<sequence length="668" mass="75868">MNGTGSLGNDDLLYGNDPFISGATSSQGNFNLFDDDFYGDSLFGTDKINNNHSQLDQDVEDGGSLGSFSDFGDYGNIGESNNLFSYNYGGINYDHFLNFDPGNSEDVELEDQVQASSMESVQEPTKATKETEVTEKSHNKMSNNNGMESVETMTSRMDLNDLKLVNKKPGAIESSYASRTVPQNNSQQKPSILRRKDGSIDLSNQRMKYIQSSATGYQKVYTNNEPPNSATGNRDTSKQKVLFPVKVLPIPINKFKRHHPYKEGVNWHQAEIVQQTQQVQQDQQTQEATYQVMEQSSLNSPNENMINEGYYNQVDDCVEYFGVYPEQQQPVEVVKPQTTRISMASLVKRDTKSNLVKCNMCSSTFNNRLSLEFHEVERHSGVYAFKCAKCTDVFATLRCASDHLTTMHQLPCIPMYDKSIIGNALENTHPRNVQRRISGMIFSFLNKHLAKLGLLTGNPRKDHDLIKEYSKKLDRPIPLSFKLTCPDESKTLDTEAVQTVNLNEMLNKKYIYGEDVYRVPIQSVDQNSIIYPEVDSSPMGEQELLEDQDHMNYMDVPDSGSIIVRQVPVYTNPTKKTFVIRYPLPPQKQEQQKQRPRIENSPNYRYTLNNVPMRINSNPDDRFVSHPEKEEYSTTGGRKLYKVRAVVGKVPVNQNLQPSSSSQYHSYQ</sequence>
<evidence type="ECO:0000256" key="1">
    <source>
        <dbReference type="PROSITE-ProRule" id="PRU00042"/>
    </source>
</evidence>
<proteinExistence type="predicted"/>
<dbReference type="eggNOG" id="ENOG502R92Z">
    <property type="taxonomic scope" value="Eukaryota"/>
</dbReference>
<accession>G0M7F6</accession>
<evidence type="ECO:0000313" key="4">
    <source>
        <dbReference type="EMBL" id="EGT30591.1"/>
    </source>
</evidence>
<feature type="compositionally biased region" description="Polar residues" evidence="2">
    <location>
        <begin position="175"/>
        <end position="190"/>
    </location>
</feature>
<feature type="compositionally biased region" description="Basic and acidic residues" evidence="2">
    <location>
        <begin position="619"/>
        <end position="632"/>
    </location>
</feature>
<feature type="compositionally biased region" description="Basic and acidic residues" evidence="2">
    <location>
        <begin position="126"/>
        <end position="138"/>
    </location>
</feature>
<dbReference type="PROSITE" id="PS50157">
    <property type="entry name" value="ZINC_FINGER_C2H2_2"/>
    <property type="match status" value="1"/>
</dbReference>
<keyword evidence="1" id="KW-0862">Zinc</keyword>
<dbReference type="OrthoDB" id="6077919at2759"/>
<dbReference type="GO" id="GO:0008270">
    <property type="term" value="F:zinc ion binding"/>
    <property type="evidence" value="ECO:0007669"/>
    <property type="project" value="UniProtKB-KW"/>
</dbReference>
<organism evidence="5">
    <name type="scientific">Caenorhabditis brenneri</name>
    <name type="common">Nematode worm</name>
    <dbReference type="NCBI Taxonomy" id="135651"/>
    <lineage>
        <taxon>Eukaryota</taxon>
        <taxon>Metazoa</taxon>
        <taxon>Ecdysozoa</taxon>
        <taxon>Nematoda</taxon>
        <taxon>Chromadorea</taxon>
        <taxon>Rhabditida</taxon>
        <taxon>Rhabditina</taxon>
        <taxon>Rhabditomorpha</taxon>
        <taxon>Rhabditoidea</taxon>
        <taxon>Rhabditidae</taxon>
        <taxon>Peloderinae</taxon>
        <taxon>Caenorhabditis</taxon>
    </lineage>
</organism>
<dbReference type="SUPFAM" id="SSF57667">
    <property type="entry name" value="beta-beta-alpha zinc fingers"/>
    <property type="match status" value="1"/>
</dbReference>
<dbReference type="SMART" id="SM00355">
    <property type="entry name" value="ZnF_C2H2"/>
    <property type="match status" value="2"/>
</dbReference>
<keyword evidence="1" id="KW-0479">Metal-binding</keyword>
<dbReference type="HOGENOM" id="CLU_411167_0_0_1"/>
<name>G0M7F6_CAEBE</name>
<feature type="region of interest" description="Disordered" evidence="2">
    <location>
        <begin position="116"/>
        <end position="147"/>
    </location>
</feature>
<feature type="domain" description="C2H2-type" evidence="3">
    <location>
        <begin position="356"/>
        <end position="384"/>
    </location>
</feature>